<gene>
    <name evidence="10" type="ORF">FD09_GL002885</name>
</gene>
<keyword evidence="2" id="KW-1003">Cell membrane</keyword>
<evidence type="ECO:0000256" key="3">
    <source>
        <dbReference type="ARBA" id="ARBA00022676"/>
    </source>
</evidence>
<dbReference type="Pfam" id="PF02366">
    <property type="entry name" value="PMT"/>
    <property type="match status" value="1"/>
</dbReference>
<feature type="transmembrane region" description="Helical" evidence="8">
    <location>
        <begin position="174"/>
        <end position="193"/>
    </location>
</feature>
<comment type="subcellular location">
    <subcellularLocation>
        <location evidence="1">Cell membrane</location>
        <topology evidence="1">Multi-pass membrane protein</topology>
    </subcellularLocation>
</comment>
<keyword evidence="7 8" id="KW-0472">Membrane</keyword>
<evidence type="ECO:0000256" key="8">
    <source>
        <dbReference type="SAM" id="Phobius"/>
    </source>
</evidence>
<dbReference type="GO" id="GO:0009103">
    <property type="term" value="P:lipopolysaccharide biosynthetic process"/>
    <property type="evidence" value="ECO:0007669"/>
    <property type="project" value="UniProtKB-ARBA"/>
</dbReference>
<feature type="transmembrane region" description="Helical" evidence="8">
    <location>
        <begin position="46"/>
        <end position="65"/>
    </location>
</feature>
<dbReference type="GO" id="GO:0016763">
    <property type="term" value="F:pentosyltransferase activity"/>
    <property type="evidence" value="ECO:0007669"/>
    <property type="project" value="TreeGrafter"/>
</dbReference>
<dbReference type="EMBL" id="AZEC01000007">
    <property type="protein sequence ID" value="KRL12566.1"/>
    <property type="molecule type" value="Genomic_DNA"/>
</dbReference>
<evidence type="ECO:0000256" key="6">
    <source>
        <dbReference type="ARBA" id="ARBA00022989"/>
    </source>
</evidence>
<feature type="domain" description="ArnT-like N-terminal" evidence="9">
    <location>
        <begin position="143"/>
        <end position="283"/>
    </location>
</feature>
<feature type="transmembrane region" description="Helical" evidence="8">
    <location>
        <begin position="245"/>
        <end position="261"/>
    </location>
</feature>
<proteinExistence type="predicted"/>
<dbReference type="STRING" id="1423792.FD09_GL002885"/>
<dbReference type="PANTHER" id="PTHR33908:SF11">
    <property type="entry name" value="MEMBRANE PROTEIN"/>
    <property type="match status" value="1"/>
</dbReference>
<protein>
    <recommendedName>
        <fullName evidence="9">ArnT-like N-terminal domain-containing protein</fullName>
    </recommendedName>
</protein>
<accession>A0A0R1MWP9</accession>
<feature type="transmembrane region" description="Helical" evidence="8">
    <location>
        <begin position="451"/>
        <end position="471"/>
    </location>
</feature>
<evidence type="ECO:0000256" key="2">
    <source>
        <dbReference type="ARBA" id="ARBA00022475"/>
    </source>
</evidence>
<evidence type="ECO:0000256" key="7">
    <source>
        <dbReference type="ARBA" id="ARBA00023136"/>
    </source>
</evidence>
<feature type="transmembrane region" description="Helical" evidence="8">
    <location>
        <begin position="72"/>
        <end position="91"/>
    </location>
</feature>
<name>A0A0R1MWP9_9LACO</name>
<organism evidence="10 11">
    <name type="scientific">Schleiferilactobacillus perolens DSM 12744</name>
    <dbReference type="NCBI Taxonomy" id="1423792"/>
    <lineage>
        <taxon>Bacteria</taxon>
        <taxon>Bacillati</taxon>
        <taxon>Bacillota</taxon>
        <taxon>Bacilli</taxon>
        <taxon>Lactobacillales</taxon>
        <taxon>Lactobacillaceae</taxon>
        <taxon>Schleiferilactobacillus</taxon>
    </lineage>
</organism>
<keyword evidence="11" id="KW-1185">Reference proteome</keyword>
<dbReference type="PATRIC" id="fig|1423792.3.peg.2957"/>
<evidence type="ECO:0000313" key="10">
    <source>
        <dbReference type="EMBL" id="KRL12566.1"/>
    </source>
</evidence>
<evidence type="ECO:0000256" key="5">
    <source>
        <dbReference type="ARBA" id="ARBA00022692"/>
    </source>
</evidence>
<dbReference type="InterPro" id="IPR003342">
    <property type="entry name" value="ArnT-like_N"/>
</dbReference>
<evidence type="ECO:0000256" key="1">
    <source>
        <dbReference type="ARBA" id="ARBA00004651"/>
    </source>
</evidence>
<keyword evidence="3" id="KW-0328">Glycosyltransferase</keyword>
<feature type="transmembrane region" description="Helical" evidence="8">
    <location>
        <begin position="20"/>
        <end position="40"/>
    </location>
</feature>
<feature type="transmembrane region" description="Helical" evidence="8">
    <location>
        <begin position="268"/>
        <end position="289"/>
    </location>
</feature>
<keyword evidence="4" id="KW-0808">Transferase</keyword>
<feature type="transmembrane region" description="Helical" evidence="8">
    <location>
        <begin position="428"/>
        <end position="445"/>
    </location>
</feature>
<evidence type="ECO:0000256" key="4">
    <source>
        <dbReference type="ARBA" id="ARBA00022679"/>
    </source>
</evidence>
<dbReference type="RefSeq" id="WP_057820606.1">
    <property type="nucleotide sequence ID" value="NZ_AZEC01000007.1"/>
</dbReference>
<feature type="transmembrane region" description="Helical" evidence="8">
    <location>
        <begin position="146"/>
        <end position="167"/>
    </location>
</feature>
<feature type="transmembrane region" description="Helical" evidence="8">
    <location>
        <begin position="199"/>
        <end position="216"/>
    </location>
</feature>
<comment type="caution">
    <text evidence="10">The sequence shown here is derived from an EMBL/GenBank/DDBJ whole genome shotgun (WGS) entry which is preliminary data.</text>
</comment>
<dbReference type="GO" id="GO:0005886">
    <property type="term" value="C:plasma membrane"/>
    <property type="evidence" value="ECO:0007669"/>
    <property type="project" value="UniProtKB-SubCell"/>
</dbReference>
<dbReference type="PANTHER" id="PTHR33908">
    <property type="entry name" value="MANNOSYLTRANSFERASE YKCB-RELATED"/>
    <property type="match status" value="1"/>
</dbReference>
<dbReference type="InterPro" id="IPR050297">
    <property type="entry name" value="LipidA_mod_glycosyltrf_83"/>
</dbReference>
<dbReference type="AlphaFoldDB" id="A0A0R1MWP9"/>
<reference evidence="10 11" key="1">
    <citation type="journal article" date="2015" name="Genome Announc.">
        <title>Expanding the biotechnology potential of lactobacilli through comparative genomics of 213 strains and associated genera.</title>
        <authorList>
            <person name="Sun Z."/>
            <person name="Harris H.M."/>
            <person name="McCann A."/>
            <person name="Guo C."/>
            <person name="Argimon S."/>
            <person name="Zhang W."/>
            <person name="Yang X."/>
            <person name="Jeffery I.B."/>
            <person name="Cooney J.C."/>
            <person name="Kagawa T.F."/>
            <person name="Liu W."/>
            <person name="Song Y."/>
            <person name="Salvetti E."/>
            <person name="Wrobel A."/>
            <person name="Rasinkangas P."/>
            <person name="Parkhill J."/>
            <person name="Rea M.C."/>
            <person name="O'Sullivan O."/>
            <person name="Ritari J."/>
            <person name="Douillard F.P."/>
            <person name="Paul Ross R."/>
            <person name="Yang R."/>
            <person name="Briner A.E."/>
            <person name="Felis G.E."/>
            <person name="de Vos W.M."/>
            <person name="Barrangou R."/>
            <person name="Klaenhammer T.R."/>
            <person name="Caufield P.W."/>
            <person name="Cui Y."/>
            <person name="Zhang H."/>
            <person name="O'Toole P.W."/>
        </authorList>
    </citation>
    <scope>NUCLEOTIDE SEQUENCE [LARGE SCALE GENOMIC DNA]</scope>
    <source>
        <strain evidence="10 11">DSM 12744</strain>
    </source>
</reference>
<keyword evidence="5 8" id="KW-0812">Transmembrane</keyword>
<feature type="transmembrane region" description="Helical" evidence="8">
    <location>
        <begin position="403"/>
        <end position="421"/>
    </location>
</feature>
<sequence>MYIKPEPVSAPRFNVAGRWLHIIFWIVFGLLSAFTLLGSSLLIPSYWPFFLLMVPVFAVLAFTANRYHGNHFLWWLLAIALIARIVGLIIFHPAPESDFLVQYNAAQDILKGNLAFNKGYYFASFPYQVGFSFYEAVLLRIFNSIWTLRIVNLLLSTGSVWLVYLLAHRFSTKQFVAQFAGLAYALFATPIAYNGVLTNNIASTFFTLLSLYFVTLAEDRDHGWLWVALAGFVLSVGNFLRPDGLALIVAVGAYFFFGLFTPQWRKRLLNLVVIAVAFFGFNAVFSAGVSASGLAPAGMKVLDPYWKFATGIELSSNGQYSNRVLARTKVIKAEKHLSQHDASKAMLMENIQNLRKAGIKSAARLAVTKQNVFWFGKGGLIFPTIELQKTHPRLVRWYDGVKTMWMLGIFILALFSLWPMLHKGYDRQLLMVFFIFTFAVVNLVTETQYRYSFSVQPMWFIMAGLGLEWWLSKVQDR</sequence>
<feature type="transmembrane region" description="Helical" evidence="8">
    <location>
        <begin position="223"/>
        <end position="239"/>
    </location>
</feature>
<evidence type="ECO:0000313" key="11">
    <source>
        <dbReference type="Proteomes" id="UP000051330"/>
    </source>
</evidence>
<evidence type="ECO:0000259" key="9">
    <source>
        <dbReference type="Pfam" id="PF02366"/>
    </source>
</evidence>
<dbReference type="Proteomes" id="UP000051330">
    <property type="component" value="Unassembled WGS sequence"/>
</dbReference>
<keyword evidence="6 8" id="KW-1133">Transmembrane helix</keyword>